<accession>A0A433RSI8</accession>
<dbReference type="Gene3D" id="3.40.630.30">
    <property type="match status" value="1"/>
</dbReference>
<dbReference type="PROSITE" id="PS51186">
    <property type="entry name" value="GNAT"/>
    <property type="match status" value="1"/>
</dbReference>
<dbReference type="SUPFAM" id="SSF55729">
    <property type="entry name" value="Acyl-CoA N-acyltransferases (Nat)"/>
    <property type="match status" value="1"/>
</dbReference>
<keyword evidence="3" id="KW-1185">Reference proteome</keyword>
<evidence type="ECO:0000313" key="3">
    <source>
        <dbReference type="Proteomes" id="UP000288623"/>
    </source>
</evidence>
<dbReference type="AlphaFoldDB" id="A0A433RSI8"/>
<protein>
    <submittedName>
        <fullName evidence="2">Alanine acetyltransferase</fullName>
    </submittedName>
</protein>
<dbReference type="InterPro" id="IPR000182">
    <property type="entry name" value="GNAT_dom"/>
</dbReference>
<dbReference type="PANTHER" id="PTHR43792:SF1">
    <property type="entry name" value="N-ACETYLTRANSFERASE DOMAIN-CONTAINING PROTEIN"/>
    <property type="match status" value="1"/>
</dbReference>
<comment type="caution">
    <text evidence="2">The sequence shown here is derived from an EMBL/GenBank/DDBJ whole genome shotgun (WGS) entry which is preliminary data.</text>
</comment>
<name>A0A433RSI8_9BACL</name>
<dbReference type="GO" id="GO:0016747">
    <property type="term" value="F:acyltransferase activity, transferring groups other than amino-acyl groups"/>
    <property type="evidence" value="ECO:0007669"/>
    <property type="project" value="InterPro"/>
</dbReference>
<evidence type="ECO:0000259" key="1">
    <source>
        <dbReference type="PROSITE" id="PS51186"/>
    </source>
</evidence>
<evidence type="ECO:0000313" key="2">
    <source>
        <dbReference type="EMBL" id="RUS55108.1"/>
    </source>
</evidence>
<dbReference type="EMBL" id="JTFC01000031">
    <property type="protein sequence ID" value="RUS55108.1"/>
    <property type="molecule type" value="Genomic_DNA"/>
</dbReference>
<feature type="domain" description="N-acetyltransferase" evidence="1">
    <location>
        <begin position="1"/>
        <end position="155"/>
    </location>
</feature>
<proteinExistence type="predicted"/>
<organism evidence="2 3">
    <name type="scientific">Candidatus Kurthia intestinigallinarum</name>
    <dbReference type="NCBI Taxonomy" id="1562256"/>
    <lineage>
        <taxon>Bacteria</taxon>
        <taxon>Bacillati</taxon>
        <taxon>Bacillota</taxon>
        <taxon>Bacilli</taxon>
        <taxon>Bacillales</taxon>
        <taxon>Caryophanaceae</taxon>
        <taxon>Kurthia</taxon>
    </lineage>
</organism>
<sequence length="181" mass="20899">MLKKRELHESAELFELMTHPEVFPYVRQKAHSAEEFAFMTRQLMVEEHFGKTVSRTITDDWGKPIGVIALFDVADGAGFLGTWIGKPYQGKGYNQKAKVEFFKELFFELGFQTVFMKVRKVNKQSQRAVEKLGYAIDAKELHPALYAQVNSGDIPFELFKVDKDNFYLYLATQTNEEEQAI</sequence>
<gene>
    <name evidence="2" type="ORF">QI30_09115</name>
</gene>
<dbReference type="RefSeq" id="WP_020189755.1">
    <property type="nucleotide sequence ID" value="NZ_JTFC01000031.1"/>
</dbReference>
<dbReference type="OrthoDB" id="2352097at2"/>
<dbReference type="Pfam" id="PF13302">
    <property type="entry name" value="Acetyltransf_3"/>
    <property type="match status" value="1"/>
</dbReference>
<keyword evidence="2" id="KW-0808">Transferase</keyword>
<reference evidence="2 3" key="1">
    <citation type="submission" date="2014-11" db="EMBL/GenBank/DDBJ databases">
        <title>Genome sequence and analysis of novel Kurthia sp.</title>
        <authorList>
            <person name="Lawson J.N."/>
            <person name="Gonzalez J.E."/>
            <person name="Rinauldi L."/>
            <person name="Xuan Z."/>
            <person name="Firman A."/>
            <person name="Shaddox L."/>
            <person name="Trudeau A."/>
            <person name="Shah S."/>
            <person name="Reiman D."/>
        </authorList>
    </citation>
    <scope>NUCLEOTIDE SEQUENCE [LARGE SCALE GENOMIC DNA]</scope>
    <source>
        <strain evidence="2 3">3B1D</strain>
    </source>
</reference>
<dbReference type="Proteomes" id="UP000288623">
    <property type="component" value="Unassembled WGS sequence"/>
</dbReference>
<dbReference type="PANTHER" id="PTHR43792">
    <property type="entry name" value="GNAT FAMILY, PUTATIVE (AFU_ORTHOLOGUE AFUA_3G00765)-RELATED-RELATED"/>
    <property type="match status" value="1"/>
</dbReference>
<dbReference type="InterPro" id="IPR016181">
    <property type="entry name" value="Acyl_CoA_acyltransferase"/>
</dbReference>
<dbReference type="InterPro" id="IPR051531">
    <property type="entry name" value="N-acetyltransferase"/>
</dbReference>